<feature type="compositionally biased region" description="Polar residues" evidence="3">
    <location>
        <begin position="122"/>
        <end position="138"/>
    </location>
</feature>
<comment type="cofactor">
    <cofactor evidence="1">
        <name>Mg(2+)</name>
        <dbReference type="ChEBI" id="CHEBI:18420"/>
    </cofactor>
</comment>
<reference evidence="5" key="1">
    <citation type="journal article" date="2023" name="Nat. Commun.">
        <title>Diploid and tetraploid genomes of Acorus and the evolution of monocots.</title>
        <authorList>
            <person name="Ma L."/>
            <person name="Liu K.W."/>
            <person name="Li Z."/>
            <person name="Hsiao Y.Y."/>
            <person name="Qi Y."/>
            <person name="Fu T."/>
            <person name="Tang G.D."/>
            <person name="Zhang D."/>
            <person name="Sun W.H."/>
            <person name="Liu D.K."/>
            <person name="Li Y."/>
            <person name="Chen G.Z."/>
            <person name="Liu X.D."/>
            <person name="Liao X.Y."/>
            <person name="Jiang Y.T."/>
            <person name="Yu X."/>
            <person name="Hao Y."/>
            <person name="Huang J."/>
            <person name="Zhao X.W."/>
            <person name="Ke S."/>
            <person name="Chen Y.Y."/>
            <person name="Wu W.L."/>
            <person name="Hsu J.L."/>
            <person name="Lin Y.F."/>
            <person name="Huang M.D."/>
            <person name="Li C.Y."/>
            <person name="Huang L."/>
            <person name="Wang Z.W."/>
            <person name="Zhao X."/>
            <person name="Zhong W.Y."/>
            <person name="Peng D.H."/>
            <person name="Ahmad S."/>
            <person name="Lan S."/>
            <person name="Zhang J.S."/>
            <person name="Tsai W.C."/>
            <person name="Van de Peer Y."/>
            <person name="Liu Z.J."/>
        </authorList>
    </citation>
    <scope>NUCLEOTIDE SEQUENCE</scope>
    <source>
        <strain evidence="5">CP</strain>
    </source>
</reference>
<organism evidence="5 6">
    <name type="scientific">Acorus calamus</name>
    <name type="common">Sweet flag</name>
    <dbReference type="NCBI Taxonomy" id="4465"/>
    <lineage>
        <taxon>Eukaryota</taxon>
        <taxon>Viridiplantae</taxon>
        <taxon>Streptophyta</taxon>
        <taxon>Embryophyta</taxon>
        <taxon>Tracheophyta</taxon>
        <taxon>Spermatophyta</taxon>
        <taxon>Magnoliopsida</taxon>
        <taxon>Liliopsida</taxon>
        <taxon>Acoraceae</taxon>
        <taxon>Acorus</taxon>
    </lineage>
</organism>
<protein>
    <recommendedName>
        <fullName evidence="4">Terpene synthase N-terminal domain-containing protein</fullName>
    </recommendedName>
</protein>
<keyword evidence="6" id="KW-1185">Reference proteome</keyword>
<sequence>MASKSRKTSSNASRKHLRDFMDSLCDDIKGILSLYETSYLGFEGEKILDEARAFTTNYLKEYLKQGEIEPIFKEQVVHIFLGASKALEVEKDVIQGQSKSIKSEARDTKSLSIAEEGPWKNTPKTSKANQAQTSSSEFNVRRNRGGGGRAGLGGCPISSPIVQPQIKTQERISTIKRIVYQGWIDKSKTNFPPQLDKGREWNRCSLRDLPRRAVEAHQNLQELVQEELLNPCDDDCVTRIRMASNHLAALPR</sequence>
<gene>
    <name evidence="5" type="ORF">QJS10_CPB22g00253</name>
</gene>
<evidence type="ECO:0000256" key="3">
    <source>
        <dbReference type="SAM" id="MobiDB-lite"/>
    </source>
</evidence>
<dbReference type="AlphaFoldDB" id="A0AAV9C2C7"/>
<dbReference type="InterPro" id="IPR008930">
    <property type="entry name" value="Terpenoid_cyclase/PrenylTrfase"/>
</dbReference>
<dbReference type="PANTHER" id="PTHR31225">
    <property type="entry name" value="OS04G0344100 PROTEIN-RELATED"/>
    <property type="match status" value="1"/>
</dbReference>
<dbReference type="GO" id="GO:0010333">
    <property type="term" value="F:terpene synthase activity"/>
    <property type="evidence" value="ECO:0007669"/>
    <property type="project" value="InterPro"/>
</dbReference>
<dbReference type="GO" id="GO:0016114">
    <property type="term" value="P:terpenoid biosynthetic process"/>
    <property type="evidence" value="ECO:0007669"/>
    <property type="project" value="InterPro"/>
</dbReference>
<dbReference type="InterPro" id="IPR050148">
    <property type="entry name" value="Terpene_synthase-like"/>
</dbReference>
<dbReference type="InterPro" id="IPR036965">
    <property type="entry name" value="Terpene_synth_N_sf"/>
</dbReference>
<reference evidence="5" key="2">
    <citation type="submission" date="2023-06" db="EMBL/GenBank/DDBJ databases">
        <authorList>
            <person name="Ma L."/>
            <person name="Liu K.-W."/>
            <person name="Li Z."/>
            <person name="Hsiao Y.-Y."/>
            <person name="Qi Y."/>
            <person name="Fu T."/>
            <person name="Tang G."/>
            <person name="Zhang D."/>
            <person name="Sun W.-H."/>
            <person name="Liu D.-K."/>
            <person name="Li Y."/>
            <person name="Chen G.-Z."/>
            <person name="Liu X.-D."/>
            <person name="Liao X.-Y."/>
            <person name="Jiang Y.-T."/>
            <person name="Yu X."/>
            <person name="Hao Y."/>
            <person name="Huang J."/>
            <person name="Zhao X.-W."/>
            <person name="Ke S."/>
            <person name="Chen Y.-Y."/>
            <person name="Wu W.-L."/>
            <person name="Hsu J.-L."/>
            <person name="Lin Y.-F."/>
            <person name="Huang M.-D."/>
            <person name="Li C.-Y."/>
            <person name="Huang L."/>
            <person name="Wang Z.-W."/>
            <person name="Zhao X."/>
            <person name="Zhong W.-Y."/>
            <person name="Peng D.-H."/>
            <person name="Ahmad S."/>
            <person name="Lan S."/>
            <person name="Zhang J.-S."/>
            <person name="Tsai W.-C."/>
            <person name="Van De Peer Y."/>
            <person name="Liu Z.-J."/>
        </authorList>
    </citation>
    <scope>NUCLEOTIDE SEQUENCE</scope>
    <source>
        <strain evidence="5">CP</strain>
        <tissue evidence="5">Leaves</tissue>
    </source>
</reference>
<evidence type="ECO:0000313" key="6">
    <source>
        <dbReference type="Proteomes" id="UP001180020"/>
    </source>
</evidence>
<evidence type="ECO:0000256" key="2">
    <source>
        <dbReference type="ARBA" id="ARBA00022842"/>
    </source>
</evidence>
<name>A0AAV9C2C7_ACOCL</name>
<evidence type="ECO:0000256" key="1">
    <source>
        <dbReference type="ARBA" id="ARBA00001946"/>
    </source>
</evidence>
<evidence type="ECO:0000313" key="5">
    <source>
        <dbReference type="EMBL" id="KAK1282867.1"/>
    </source>
</evidence>
<dbReference type="PANTHER" id="PTHR31225:SF252">
    <property type="entry name" value="TERPENE SYNTHASE 12-RELATED"/>
    <property type="match status" value="1"/>
</dbReference>
<comment type="caution">
    <text evidence="5">The sequence shown here is derived from an EMBL/GenBank/DDBJ whole genome shotgun (WGS) entry which is preliminary data.</text>
</comment>
<proteinExistence type="predicted"/>
<accession>A0AAV9C2C7</accession>
<dbReference type="SUPFAM" id="SSF48239">
    <property type="entry name" value="Terpenoid cyclases/Protein prenyltransferases"/>
    <property type="match status" value="1"/>
</dbReference>
<feature type="domain" description="Terpene synthase N-terminal" evidence="4">
    <location>
        <begin position="19"/>
        <end position="78"/>
    </location>
</feature>
<dbReference type="Proteomes" id="UP001180020">
    <property type="component" value="Unassembled WGS sequence"/>
</dbReference>
<feature type="region of interest" description="Disordered" evidence="3">
    <location>
        <begin position="98"/>
        <end position="142"/>
    </location>
</feature>
<dbReference type="InterPro" id="IPR001906">
    <property type="entry name" value="Terpene_synth_N"/>
</dbReference>
<evidence type="ECO:0000259" key="4">
    <source>
        <dbReference type="Pfam" id="PF01397"/>
    </source>
</evidence>
<dbReference type="Gene3D" id="1.50.10.130">
    <property type="entry name" value="Terpene synthase, N-terminal domain"/>
    <property type="match status" value="1"/>
</dbReference>
<dbReference type="Pfam" id="PF01397">
    <property type="entry name" value="Terpene_synth"/>
    <property type="match status" value="1"/>
</dbReference>
<dbReference type="EMBL" id="JAUJYO010000022">
    <property type="protein sequence ID" value="KAK1282867.1"/>
    <property type="molecule type" value="Genomic_DNA"/>
</dbReference>
<keyword evidence="2" id="KW-0460">Magnesium</keyword>